<organism evidence="1 2">
    <name type="scientific">Acidithiobacillus montserratensis</name>
    <dbReference type="NCBI Taxonomy" id="2729135"/>
    <lineage>
        <taxon>Bacteria</taxon>
        <taxon>Pseudomonadati</taxon>
        <taxon>Pseudomonadota</taxon>
        <taxon>Acidithiobacillia</taxon>
        <taxon>Acidithiobacillales</taxon>
        <taxon>Acidithiobacillaceae</taxon>
        <taxon>Acidithiobacillus</taxon>
    </lineage>
</organism>
<keyword evidence="1" id="KW-0547">Nucleotide-binding</keyword>
<name>A0ACD5HFQ2_9PROT</name>
<keyword evidence="1" id="KW-0347">Helicase</keyword>
<dbReference type="EMBL" id="CP127526">
    <property type="protein sequence ID" value="XRI73447.1"/>
    <property type="molecule type" value="Genomic_DNA"/>
</dbReference>
<gene>
    <name evidence="1" type="ORF">HHS34_013545</name>
</gene>
<evidence type="ECO:0000313" key="2">
    <source>
        <dbReference type="Proteomes" id="UP001195965"/>
    </source>
</evidence>
<accession>A0ACD5HFQ2</accession>
<proteinExistence type="predicted"/>
<reference evidence="1 2" key="1">
    <citation type="journal article" date="2021" name="ISME J.">
        <title>Genomic evolution of the class Acidithiobacillia: deep-branching Proteobacteria living in extreme acidic conditions.</title>
        <authorList>
            <person name="Moya-Beltran A."/>
            <person name="Beard S."/>
            <person name="Rojas-Villalobos C."/>
            <person name="Issotta F."/>
            <person name="Gallardo Y."/>
            <person name="Ulloa R."/>
            <person name="Giaveno A."/>
            <person name="Degli Esposti M."/>
            <person name="Johnson D.B."/>
            <person name="Quatrini R."/>
        </authorList>
    </citation>
    <scope>NUCLEOTIDE SEQUENCE [LARGE SCALE GENOMIC DNA]</scope>
    <source>
        <strain evidence="1 2">GG1-14</strain>
    </source>
</reference>
<keyword evidence="1" id="KW-0067">ATP-binding</keyword>
<keyword evidence="2" id="KW-1185">Reference proteome</keyword>
<keyword evidence="1" id="KW-0378">Hydrolase</keyword>
<evidence type="ECO:0000313" key="1">
    <source>
        <dbReference type="EMBL" id="XRI73447.1"/>
    </source>
</evidence>
<sequence length="285" mass="32285">MKIQFDANQPFQRIAVSAVVDLFDGQPRAEDAFTVTKFTGDAFGSLGLGAEQSELGLGNRLLIDDAILHANARKIQDRNDIEHPDPAQPLEGWTLFDAIANQPRLCPHFSTEMETGTGKTYVYLRTIYELATRYSFKKFIIVVPSVAIREGVLHSIEIMKEHFRGLYNNLPVEHFVYDAKRVNRLRQFATSNTVQIQVINIDKFRKDDNVIFKESDKLSGRQPIEYVQAARPIVIIDEPQSVDNTDKSQEAIKALNPLCTLRYSATHKNPYNLWCTGWTLSGPLT</sequence>
<protein>
    <submittedName>
        <fullName evidence="1">DEAD/DEAH box helicase family protein</fullName>
    </submittedName>
</protein>
<dbReference type="Proteomes" id="UP001195965">
    <property type="component" value="Chromosome"/>
</dbReference>